<dbReference type="Pfam" id="PF00557">
    <property type="entry name" value="Peptidase_M24"/>
    <property type="match status" value="1"/>
</dbReference>
<dbReference type="InterPro" id="IPR052433">
    <property type="entry name" value="X-Pro_dipept-like"/>
</dbReference>
<proteinExistence type="predicted"/>
<dbReference type="SUPFAM" id="SSF55920">
    <property type="entry name" value="Creatinase/aminopeptidase"/>
    <property type="match status" value="1"/>
</dbReference>
<dbReference type="GO" id="GO:0030145">
    <property type="term" value="F:manganese ion binding"/>
    <property type="evidence" value="ECO:0007669"/>
    <property type="project" value="InterPro"/>
</dbReference>
<dbReference type="Gene3D" id="3.40.350.10">
    <property type="entry name" value="Creatinase/prolidase N-terminal domain"/>
    <property type="match status" value="1"/>
</dbReference>
<dbReference type="GO" id="GO:0070006">
    <property type="term" value="F:metalloaminopeptidase activity"/>
    <property type="evidence" value="ECO:0007669"/>
    <property type="project" value="InterPro"/>
</dbReference>
<dbReference type="CDD" id="cd01087">
    <property type="entry name" value="Prolidase"/>
    <property type="match status" value="1"/>
</dbReference>
<protein>
    <recommendedName>
        <fullName evidence="5">Aminopeptidase P N-terminal domain-containing protein</fullName>
    </recommendedName>
</protein>
<name>A0A9W8I6C7_9FUNG</name>
<dbReference type="PANTHER" id="PTHR43226">
    <property type="entry name" value="XAA-PRO AMINOPEPTIDASE 3"/>
    <property type="match status" value="1"/>
</dbReference>
<reference evidence="6" key="1">
    <citation type="submission" date="2022-07" db="EMBL/GenBank/DDBJ databases">
        <title>Phylogenomic reconstructions and comparative analyses of Kickxellomycotina fungi.</title>
        <authorList>
            <person name="Reynolds N.K."/>
            <person name="Stajich J.E."/>
            <person name="Barry K."/>
            <person name="Grigoriev I.V."/>
            <person name="Crous P."/>
            <person name="Smith M.E."/>
        </authorList>
    </citation>
    <scope>NUCLEOTIDE SEQUENCE</scope>
    <source>
        <strain evidence="6">NRRL 1566</strain>
    </source>
</reference>
<dbReference type="Gene3D" id="3.90.230.10">
    <property type="entry name" value="Creatinase/methionine aminopeptidase superfamily"/>
    <property type="match status" value="1"/>
</dbReference>
<evidence type="ECO:0000259" key="5">
    <source>
        <dbReference type="SMART" id="SM01011"/>
    </source>
</evidence>
<gene>
    <name evidence="6" type="ORF">IWW36_002827</name>
</gene>
<dbReference type="Proteomes" id="UP001139887">
    <property type="component" value="Unassembled WGS sequence"/>
</dbReference>
<dbReference type="Pfam" id="PF05195">
    <property type="entry name" value="AMP_N"/>
    <property type="match status" value="1"/>
</dbReference>
<organism evidence="6 7">
    <name type="scientific">Coemansia brasiliensis</name>
    <dbReference type="NCBI Taxonomy" id="2650707"/>
    <lineage>
        <taxon>Eukaryota</taxon>
        <taxon>Fungi</taxon>
        <taxon>Fungi incertae sedis</taxon>
        <taxon>Zoopagomycota</taxon>
        <taxon>Kickxellomycotina</taxon>
        <taxon>Kickxellomycetes</taxon>
        <taxon>Kickxellales</taxon>
        <taxon>Kickxellaceae</taxon>
        <taxon>Coemansia</taxon>
    </lineage>
</organism>
<dbReference type="InterPro" id="IPR000994">
    <property type="entry name" value="Pept_M24"/>
</dbReference>
<dbReference type="InterPro" id="IPR029149">
    <property type="entry name" value="Creatin/AminoP/Spt16_N"/>
</dbReference>
<evidence type="ECO:0000256" key="2">
    <source>
        <dbReference type="ARBA" id="ARBA00022723"/>
    </source>
</evidence>
<comment type="cofactor">
    <cofactor evidence="1">
        <name>Mn(2+)</name>
        <dbReference type="ChEBI" id="CHEBI:29035"/>
    </cofactor>
</comment>
<dbReference type="OrthoDB" id="10261878at2759"/>
<dbReference type="EMBL" id="JANBUW010000101">
    <property type="protein sequence ID" value="KAJ2849155.1"/>
    <property type="molecule type" value="Genomic_DNA"/>
</dbReference>
<keyword evidence="3" id="KW-0378">Hydrolase</keyword>
<feature type="domain" description="Aminopeptidase P N-terminal" evidence="5">
    <location>
        <begin position="4"/>
        <end position="131"/>
    </location>
</feature>
<evidence type="ECO:0000313" key="7">
    <source>
        <dbReference type="Proteomes" id="UP001139887"/>
    </source>
</evidence>
<keyword evidence="7" id="KW-1185">Reference proteome</keyword>
<comment type="caution">
    <text evidence="6">The sequence shown here is derived from an EMBL/GenBank/DDBJ whole genome shotgun (WGS) entry which is preliminary data.</text>
</comment>
<sequence>MQVYPAKQHFVKVAKNLGVSSGIIFVRGAETIIHPDSDTEYEFHQDSNFYYLSGVREPGFAAAYDIATGAAILFVHHVSADEAVWIGVPPSLEDYRRAHGFDEAHYTHDIESVLSQKKPSVIFVLPHQQVDQLGSSLTPLVDTEKLLEPLHEARVFKDEYEIAIMRRANQISGDAHVKLMKTTQLGMNEAEVRGHFVGFTLGQGCMYEAYGSIAACGRNAAILHYTKNNQQLDSQEEMILVDAGATYENYASDITRTWPIGPKFTPECRAIYQIVLDMQKQVIAACAPHKQWEDMHILSNRVAAQGLLDLGILKGDIDGIMENYVVGYFMPHGIGHLIGIDTHDVGGYPKGVQRIDKPGLRNLRSRREMLPNMVFTVEPGLYFVDDILKEAQQNPKVAQFIDFDKVAEYRKVGGVRIEDNIVITEDGNYNLTTCPREIADLEAIRSVAYQ</sequence>
<evidence type="ECO:0000256" key="4">
    <source>
        <dbReference type="ARBA" id="ARBA00023211"/>
    </source>
</evidence>
<dbReference type="PANTHER" id="PTHR43226:SF1">
    <property type="entry name" value="XAA-PRO DIPEPTIDASE"/>
    <property type="match status" value="1"/>
</dbReference>
<dbReference type="SUPFAM" id="SSF53092">
    <property type="entry name" value="Creatinase/prolidase N-terminal domain"/>
    <property type="match status" value="1"/>
</dbReference>
<keyword evidence="4" id="KW-0464">Manganese</keyword>
<evidence type="ECO:0000313" key="6">
    <source>
        <dbReference type="EMBL" id="KAJ2849155.1"/>
    </source>
</evidence>
<dbReference type="InterPro" id="IPR007865">
    <property type="entry name" value="Aminopep_P_N"/>
</dbReference>
<evidence type="ECO:0000256" key="1">
    <source>
        <dbReference type="ARBA" id="ARBA00001936"/>
    </source>
</evidence>
<keyword evidence="2" id="KW-0479">Metal-binding</keyword>
<dbReference type="InterPro" id="IPR036005">
    <property type="entry name" value="Creatinase/aminopeptidase-like"/>
</dbReference>
<dbReference type="AlphaFoldDB" id="A0A9W8I6C7"/>
<dbReference type="GO" id="GO:0006508">
    <property type="term" value="P:proteolysis"/>
    <property type="evidence" value="ECO:0007669"/>
    <property type="project" value="TreeGrafter"/>
</dbReference>
<evidence type="ECO:0000256" key="3">
    <source>
        <dbReference type="ARBA" id="ARBA00022801"/>
    </source>
</evidence>
<accession>A0A9W8I6C7</accession>
<dbReference type="SMART" id="SM01011">
    <property type="entry name" value="AMP_N"/>
    <property type="match status" value="1"/>
</dbReference>